<name>A0AAJ1B3C1_MEDGN</name>
<evidence type="ECO:0000259" key="1">
    <source>
        <dbReference type="Pfam" id="PF00160"/>
    </source>
</evidence>
<dbReference type="SUPFAM" id="SSF50891">
    <property type="entry name" value="Cyclophilin-like"/>
    <property type="match status" value="1"/>
</dbReference>
<organism evidence="2 3">
    <name type="scientific">Mediterraneibacter gnavus</name>
    <name type="common">Ruminococcus gnavus</name>
    <dbReference type="NCBI Taxonomy" id="33038"/>
    <lineage>
        <taxon>Bacteria</taxon>
        <taxon>Bacillati</taxon>
        <taxon>Bacillota</taxon>
        <taxon>Clostridia</taxon>
        <taxon>Lachnospirales</taxon>
        <taxon>Lachnospiraceae</taxon>
        <taxon>Mediterraneibacter</taxon>
    </lineage>
</organism>
<dbReference type="Gene3D" id="2.40.100.10">
    <property type="entry name" value="Cyclophilin-like"/>
    <property type="match status" value="1"/>
</dbReference>
<sequence length="70" mass="7616">MVKLLALSLAGCGGKSNDEQDKKTASKDLLSGNYRIEIDVKDYGVIKVELQADEAPITVTNFVKLVKEGF</sequence>
<proteinExistence type="predicted"/>
<dbReference type="GO" id="GO:0003755">
    <property type="term" value="F:peptidyl-prolyl cis-trans isomerase activity"/>
    <property type="evidence" value="ECO:0007669"/>
    <property type="project" value="InterPro"/>
</dbReference>
<evidence type="ECO:0000313" key="2">
    <source>
        <dbReference type="EMBL" id="MCB5496163.1"/>
    </source>
</evidence>
<evidence type="ECO:0000313" key="3">
    <source>
        <dbReference type="Proteomes" id="UP001297422"/>
    </source>
</evidence>
<dbReference type="AlphaFoldDB" id="A0AAJ1B3C1"/>
<reference evidence="2" key="1">
    <citation type="submission" date="2021-10" db="EMBL/GenBank/DDBJ databases">
        <title>Collection of gut derived symbiotic bacterial strains cultured from healthy donors.</title>
        <authorList>
            <person name="Lin H."/>
            <person name="Littmann E."/>
            <person name="Claire K."/>
            <person name="Pamer E."/>
        </authorList>
    </citation>
    <scope>NUCLEOTIDE SEQUENCE</scope>
    <source>
        <strain evidence="2">MSK.23.4</strain>
    </source>
</reference>
<dbReference type="Pfam" id="PF00160">
    <property type="entry name" value="Pro_isomerase"/>
    <property type="match status" value="1"/>
</dbReference>
<dbReference type="InterPro" id="IPR002130">
    <property type="entry name" value="Cyclophilin-type_PPIase_dom"/>
</dbReference>
<dbReference type="Proteomes" id="UP001297422">
    <property type="component" value="Unassembled WGS sequence"/>
</dbReference>
<protein>
    <submittedName>
        <fullName evidence="2">Peptidylprolyl isomerase</fullName>
    </submittedName>
</protein>
<dbReference type="RefSeq" id="WP_226973634.1">
    <property type="nucleotide sequence ID" value="NZ_JAJBNC010000460.1"/>
</dbReference>
<keyword evidence="2" id="KW-0413">Isomerase</keyword>
<accession>A0AAJ1B3C1</accession>
<dbReference type="InterPro" id="IPR029000">
    <property type="entry name" value="Cyclophilin-like_dom_sf"/>
</dbReference>
<comment type="caution">
    <text evidence="2">The sequence shown here is derived from an EMBL/GenBank/DDBJ whole genome shotgun (WGS) entry which is preliminary data.</text>
</comment>
<feature type="domain" description="PPIase cyclophilin-type" evidence="1">
    <location>
        <begin position="36"/>
        <end position="70"/>
    </location>
</feature>
<dbReference type="EMBL" id="JAJBNC010000460">
    <property type="protein sequence ID" value="MCB5496163.1"/>
    <property type="molecule type" value="Genomic_DNA"/>
</dbReference>
<feature type="non-terminal residue" evidence="2">
    <location>
        <position position="70"/>
    </location>
</feature>
<gene>
    <name evidence="2" type="ORF">LIQ10_21000</name>
</gene>